<evidence type="ECO:0000256" key="4">
    <source>
        <dbReference type="ARBA" id="ARBA00022989"/>
    </source>
</evidence>
<evidence type="ECO:0000256" key="5">
    <source>
        <dbReference type="ARBA" id="ARBA00023136"/>
    </source>
</evidence>
<dbReference type="Proteomes" id="UP000195652">
    <property type="component" value="Chromosome"/>
</dbReference>
<evidence type="ECO:0000256" key="3">
    <source>
        <dbReference type="ARBA" id="ARBA00022692"/>
    </source>
</evidence>
<reference evidence="6 7" key="4">
    <citation type="journal article" date="2020" name="PLoS ONE">
        <title>Taxonomic classification of strain PO100/5 shows a broader geographic distribution and genetic markers of the recently described Corynebacterium silvaticum.</title>
        <authorList>
            <person name="Viana M.V.C."/>
            <person name="Profeta R."/>
            <person name="da Silva A.L."/>
            <person name="Hurtado R."/>
            <person name="Cerqueira J.C."/>
            <person name="Ribeiro B.F.S."/>
            <person name="Almeida M.O."/>
            <person name="Morais-Rodrigues F."/>
            <person name="Soares S.C."/>
            <person name="Oliveira M."/>
            <person name="Tavares L."/>
            <person name="Figueiredo H."/>
            <person name="Wattam A.R."/>
            <person name="Barh D."/>
            <person name="Ghosh P."/>
            <person name="Silva A."/>
            <person name="Azevedo V."/>
        </authorList>
    </citation>
    <scope>NUCLEOTIDE SEQUENCE [LARGE SCALE GENOMIC DNA]</scope>
    <source>
        <strain evidence="6 7">PO100/5</strain>
    </source>
</reference>
<name>A0A7U5KA58_9CORY</name>
<dbReference type="OrthoDB" id="4421971at2"/>
<dbReference type="Pfam" id="PF00482">
    <property type="entry name" value="T2SSF"/>
    <property type="match status" value="1"/>
</dbReference>
<dbReference type="GeneID" id="75006964"/>
<reference evidence="6 7" key="3">
    <citation type="journal article" date="2020" name="Int. J. Syst. Evol. Microbiol.">
        <title>Corynebacterium silvaticum sp. nov., a unique group of NTTB corynebacteria in wild boar and roe deer.</title>
        <authorList>
            <person name="Dangel A."/>
            <person name="Berger A."/>
            <person name="Rau J."/>
            <person name="Eisenberg T."/>
            <person name="Kampfer P."/>
            <person name="Margos G."/>
            <person name="Contzen M."/>
            <person name="Busse H.J."/>
            <person name="Konrad R."/>
            <person name="Peters M."/>
            <person name="Sting R."/>
            <person name="Sing A."/>
        </authorList>
    </citation>
    <scope>NUCLEOTIDE SEQUENCE [LARGE SCALE GENOMIC DNA]</scope>
    <source>
        <strain evidence="6 7">PO100/5</strain>
    </source>
</reference>
<evidence type="ECO:0000313" key="7">
    <source>
        <dbReference type="Proteomes" id="UP000195652"/>
    </source>
</evidence>
<evidence type="ECO:0000256" key="1">
    <source>
        <dbReference type="ARBA" id="ARBA00004651"/>
    </source>
</evidence>
<keyword evidence="5" id="KW-0472">Membrane</keyword>
<keyword evidence="2" id="KW-1003">Cell membrane</keyword>
<keyword evidence="7" id="KW-1185">Reference proteome</keyword>
<dbReference type="InterPro" id="IPR018076">
    <property type="entry name" value="T2SS_GspF_dom"/>
</dbReference>
<dbReference type="PANTHER" id="PTHR35007:SF4">
    <property type="entry name" value="CONSERVED TRANSMEMBRANE PROTEIN-RELATED"/>
    <property type="match status" value="1"/>
</dbReference>
<accession>A0A7U5KA58</accession>
<organism evidence="6 7">
    <name type="scientific">Corynebacterium silvaticum</name>
    <dbReference type="NCBI Taxonomy" id="2320431"/>
    <lineage>
        <taxon>Bacteria</taxon>
        <taxon>Bacillati</taxon>
        <taxon>Actinomycetota</taxon>
        <taxon>Actinomycetes</taxon>
        <taxon>Mycobacteriales</taxon>
        <taxon>Corynebacteriaceae</taxon>
        <taxon>Corynebacterium</taxon>
    </lineage>
</organism>
<gene>
    <name evidence="6" type="ORF">CBE74_01500</name>
</gene>
<evidence type="ECO:0000256" key="2">
    <source>
        <dbReference type="ARBA" id="ARBA00022475"/>
    </source>
</evidence>
<evidence type="ECO:0000313" key="6">
    <source>
        <dbReference type="EMBL" id="ARU47051.2"/>
    </source>
</evidence>
<keyword evidence="3" id="KW-0812">Transmembrane</keyword>
<comment type="subcellular location">
    <subcellularLocation>
        <location evidence="1">Cell membrane</location>
        <topology evidence="1">Multi-pass membrane protein</topology>
    </subcellularLocation>
</comment>
<dbReference type="KEGG" id="csil:CBE74_01500"/>
<dbReference type="RefSeq" id="WP_087454820.1">
    <property type="nucleotide sequence ID" value="NZ_CP021417.2"/>
</dbReference>
<dbReference type="AlphaFoldDB" id="A0A7U5KA58"/>
<reference evidence="6 7" key="1">
    <citation type="journal article" date="2014" name="BMC Vet. Res.">
        <title>First report of Corynebacterium pseudotuberculosis from caseous lymphadenitis lesions in Black Alentejano pig (Sus scrofa domesticus).</title>
        <authorList>
            <person name="Oliveira M."/>
            <person name="Barroco C."/>
            <person name="Mottola C."/>
            <person name="Santos R."/>
            <person name="Lemsaddek A."/>
            <person name="Tavares L."/>
            <person name="Semedo-Lemsaddek T."/>
        </authorList>
    </citation>
    <scope>NUCLEOTIDE SEQUENCE [LARGE SCALE GENOMIC DNA]</scope>
    <source>
        <strain evidence="6 7">PO100/5</strain>
    </source>
</reference>
<dbReference type="PANTHER" id="PTHR35007">
    <property type="entry name" value="INTEGRAL MEMBRANE PROTEIN-RELATED"/>
    <property type="match status" value="1"/>
</dbReference>
<protein>
    <submittedName>
        <fullName evidence="6">Type II secretion system F family protein</fullName>
    </submittedName>
</protein>
<dbReference type="EMBL" id="CP021417">
    <property type="protein sequence ID" value="ARU47051.2"/>
    <property type="molecule type" value="Genomic_DNA"/>
</dbReference>
<dbReference type="GO" id="GO:0005886">
    <property type="term" value="C:plasma membrane"/>
    <property type="evidence" value="ECO:0007669"/>
    <property type="project" value="UniProtKB-SubCell"/>
</dbReference>
<sequence length="256" mass="27786">MESFIMLAAATWVSASPSPKQRVAGKKVARQWRKKAISVVLIVVILFPLRHHIPLVVSAALIVATIVNAWNKRRSEVSQRKQQEEISAVLGSLSGDLRAGVEASRALENVAQNLPESALRDTLMAASRSSRLGGSASAYWQQRAVAIHGIEKITHAWRLSERYGIALAPLLERNRASLDEDLRHAERIQAAMQGAKATAYILTALPFAGILLGRGMGVNALGFLLHTHIGAVLLILGTLLVCVGNLWSQAIMEKAR</sequence>
<keyword evidence="4" id="KW-1133">Transmembrane helix</keyword>
<proteinExistence type="predicted"/>
<reference evidence="6 7" key="2">
    <citation type="journal article" date="2020" name="Antonie Van Leeuwenhoek">
        <title>Phylogenomic characterisation of a novel corynebacterial species pathogenic to animals.</title>
        <authorList>
            <person name="Moller J."/>
            <person name="Musella L."/>
            <person name="Melnikov V."/>
            <person name="Geissdorfer W."/>
            <person name="Burkovski A."/>
            <person name="Sangal V."/>
        </authorList>
    </citation>
    <scope>NUCLEOTIDE SEQUENCE [LARGE SCALE GENOMIC DNA]</scope>
    <source>
        <strain evidence="6 7">PO100/5</strain>
    </source>
</reference>